<gene>
    <name evidence="2" type="ORF">MPC4_20039</name>
</gene>
<feature type="region of interest" description="Disordered" evidence="1">
    <location>
        <begin position="56"/>
        <end position="107"/>
    </location>
</feature>
<evidence type="ECO:0000313" key="3">
    <source>
        <dbReference type="Proteomes" id="UP000485880"/>
    </source>
</evidence>
<organism evidence="2 3">
    <name type="scientific">Methylocella tundrae</name>
    <dbReference type="NCBI Taxonomy" id="227605"/>
    <lineage>
        <taxon>Bacteria</taxon>
        <taxon>Pseudomonadati</taxon>
        <taxon>Pseudomonadota</taxon>
        <taxon>Alphaproteobacteria</taxon>
        <taxon>Hyphomicrobiales</taxon>
        <taxon>Beijerinckiaceae</taxon>
        <taxon>Methylocella</taxon>
    </lineage>
</organism>
<evidence type="ECO:0000313" key="2">
    <source>
        <dbReference type="EMBL" id="VTZ49829.1"/>
    </source>
</evidence>
<proteinExistence type="predicted"/>
<feature type="compositionally biased region" description="Basic and acidic residues" evidence="1">
    <location>
        <begin position="86"/>
        <end position="97"/>
    </location>
</feature>
<comment type="caution">
    <text evidence="2">The sequence shown here is derived from an EMBL/GenBank/DDBJ whole genome shotgun (WGS) entry which is preliminary data.</text>
</comment>
<protein>
    <submittedName>
        <fullName evidence="2">Uncharacterized protein</fullName>
    </submittedName>
</protein>
<keyword evidence="3" id="KW-1185">Reference proteome</keyword>
<name>A0A8B6M602_METTU</name>
<accession>A0A8B6M602</accession>
<dbReference type="Proteomes" id="UP000485880">
    <property type="component" value="Unassembled WGS sequence"/>
</dbReference>
<dbReference type="AlphaFoldDB" id="A0A8B6M602"/>
<evidence type="ECO:0000256" key="1">
    <source>
        <dbReference type="SAM" id="MobiDB-lite"/>
    </source>
</evidence>
<reference evidence="2 3" key="1">
    <citation type="submission" date="2019-05" db="EMBL/GenBank/DDBJ databases">
        <authorList>
            <person name="Farhan Ul Haque M."/>
        </authorList>
    </citation>
    <scope>NUCLEOTIDE SEQUENCE [LARGE SCALE GENOMIC DNA]</scope>
    <source>
        <strain evidence="2">2</strain>
    </source>
</reference>
<sequence>MEERAVAKGGLFAGLIMAALSLEPALARDLIQPPPEIDGAFAPSRPKPVIKKPHLAKRIASKDKAATPAAAIAGPSRPADPAEPSLSKKDSSGRDDPFSVDMNWKANNEPIYGGVSTSGVIERYNETVNGQSLGSGAEVGVKYKF</sequence>
<feature type="compositionally biased region" description="Low complexity" evidence="1">
    <location>
        <begin position="66"/>
        <end position="76"/>
    </location>
</feature>
<dbReference type="EMBL" id="CABFMQ020000076">
    <property type="protein sequence ID" value="VTZ49829.1"/>
    <property type="molecule type" value="Genomic_DNA"/>
</dbReference>